<evidence type="ECO:0000313" key="2">
    <source>
        <dbReference type="EMBL" id="GFO00584.1"/>
    </source>
</evidence>
<feature type="signal peptide" evidence="1">
    <location>
        <begin position="1"/>
        <end position="25"/>
    </location>
</feature>
<protein>
    <submittedName>
        <fullName evidence="2">Uncharacterized protein</fullName>
    </submittedName>
</protein>
<sequence length="154" mass="17883">MASSFRVIIAVICVFLCVTVIYVDSFEKTDCYYNERFYKDREEFPRYSTFCRLYRCENRRVILVTTDQTNGDLSSQMFAYLHHKQFSTYLRNNSGISKLVIWIDGCGYQNKSADIANSELNVGVETNAPVEQKFLSPNHTQLDCSAMHSLIERE</sequence>
<keyword evidence="1" id="KW-0732">Signal</keyword>
<dbReference type="EMBL" id="BLXT01003136">
    <property type="protein sequence ID" value="GFO00584.1"/>
    <property type="molecule type" value="Genomic_DNA"/>
</dbReference>
<reference evidence="2 3" key="1">
    <citation type="journal article" date="2021" name="Elife">
        <title>Chloroplast acquisition without the gene transfer in kleptoplastic sea slugs, Plakobranchus ocellatus.</title>
        <authorList>
            <person name="Maeda T."/>
            <person name="Takahashi S."/>
            <person name="Yoshida T."/>
            <person name="Shimamura S."/>
            <person name="Takaki Y."/>
            <person name="Nagai Y."/>
            <person name="Toyoda A."/>
            <person name="Suzuki Y."/>
            <person name="Arimoto A."/>
            <person name="Ishii H."/>
            <person name="Satoh N."/>
            <person name="Nishiyama T."/>
            <person name="Hasebe M."/>
            <person name="Maruyama T."/>
            <person name="Minagawa J."/>
            <person name="Obokata J."/>
            <person name="Shigenobu S."/>
        </authorList>
    </citation>
    <scope>NUCLEOTIDE SEQUENCE [LARGE SCALE GENOMIC DNA]</scope>
</reference>
<evidence type="ECO:0000256" key="1">
    <source>
        <dbReference type="SAM" id="SignalP"/>
    </source>
</evidence>
<evidence type="ECO:0000313" key="3">
    <source>
        <dbReference type="Proteomes" id="UP000735302"/>
    </source>
</evidence>
<dbReference type="AlphaFoldDB" id="A0AAV4A313"/>
<gene>
    <name evidence="2" type="ORF">PoB_002708900</name>
</gene>
<comment type="caution">
    <text evidence="2">The sequence shown here is derived from an EMBL/GenBank/DDBJ whole genome shotgun (WGS) entry which is preliminary data.</text>
</comment>
<accession>A0AAV4A313</accession>
<proteinExistence type="predicted"/>
<name>A0AAV4A313_9GAST</name>
<keyword evidence="3" id="KW-1185">Reference proteome</keyword>
<dbReference type="Proteomes" id="UP000735302">
    <property type="component" value="Unassembled WGS sequence"/>
</dbReference>
<feature type="chain" id="PRO_5043360348" evidence="1">
    <location>
        <begin position="26"/>
        <end position="154"/>
    </location>
</feature>
<organism evidence="2 3">
    <name type="scientific">Plakobranchus ocellatus</name>
    <dbReference type="NCBI Taxonomy" id="259542"/>
    <lineage>
        <taxon>Eukaryota</taxon>
        <taxon>Metazoa</taxon>
        <taxon>Spiralia</taxon>
        <taxon>Lophotrochozoa</taxon>
        <taxon>Mollusca</taxon>
        <taxon>Gastropoda</taxon>
        <taxon>Heterobranchia</taxon>
        <taxon>Euthyneura</taxon>
        <taxon>Panpulmonata</taxon>
        <taxon>Sacoglossa</taxon>
        <taxon>Placobranchoidea</taxon>
        <taxon>Plakobranchidae</taxon>
        <taxon>Plakobranchus</taxon>
    </lineage>
</organism>